<dbReference type="SUPFAM" id="SSF116734">
    <property type="entry name" value="DNA methylase specificity domain"/>
    <property type="match status" value="1"/>
</dbReference>
<dbReference type="Gene3D" id="3.40.50.150">
    <property type="entry name" value="Vaccinia Virus protein VP39"/>
    <property type="match status" value="1"/>
</dbReference>
<dbReference type="InterPro" id="IPR052916">
    <property type="entry name" value="Type-I_RE_MTase_Subunit"/>
</dbReference>
<dbReference type="AlphaFoldDB" id="A0A174KP64"/>
<dbReference type="InterPro" id="IPR002052">
    <property type="entry name" value="DNA_methylase_N6_adenine_CS"/>
</dbReference>
<dbReference type="GO" id="GO:0009007">
    <property type="term" value="F:site-specific DNA-methyltransferase (adenine-specific) activity"/>
    <property type="evidence" value="ECO:0007669"/>
    <property type="project" value="UniProtKB-EC"/>
</dbReference>
<keyword evidence="5" id="KW-0808">Transferase</keyword>
<dbReference type="Gene3D" id="3.90.220.20">
    <property type="entry name" value="DNA methylase specificity domains"/>
    <property type="match status" value="1"/>
</dbReference>
<accession>A0A174KP64</accession>
<proteinExistence type="predicted"/>
<reference evidence="5 6" key="1">
    <citation type="submission" date="2015-09" db="EMBL/GenBank/DDBJ databases">
        <authorList>
            <consortium name="Pathogen Informatics"/>
        </authorList>
    </citation>
    <scope>NUCLEOTIDE SEQUENCE [LARGE SCALE GENOMIC DNA]</scope>
    <source>
        <strain evidence="5 6">2789STDY5834902</strain>
    </source>
</reference>
<dbReference type="InterPro" id="IPR044946">
    <property type="entry name" value="Restrct_endonuc_typeI_TRD_sf"/>
</dbReference>
<name>A0A174KP64_9ACTN</name>
<dbReference type="CDD" id="cd02440">
    <property type="entry name" value="AdoMet_MTases"/>
    <property type="match status" value="1"/>
</dbReference>
<dbReference type="GO" id="GO:0032259">
    <property type="term" value="P:methylation"/>
    <property type="evidence" value="ECO:0007669"/>
    <property type="project" value="UniProtKB-KW"/>
</dbReference>
<dbReference type="InterPro" id="IPR029063">
    <property type="entry name" value="SAM-dependent_MTases_sf"/>
</dbReference>
<feature type="domain" description="DNA methylase adenine-specific" evidence="3">
    <location>
        <begin position="277"/>
        <end position="532"/>
    </location>
</feature>
<gene>
    <name evidence="5" type="ORF">ERS852514_01140</name>
</gene>
<organism evidence="5 6">
    <name type="scientific">Collinsella aerofaciens</name>
    <dbReference type="NCBI Taxonomy" id="74426"/>
    <lineage>
        <taxon>Bacteria</taxon>
        <taxon>Bacillati</taxon>
        <taxon>Actinomycetota</taxon>
        <taxon>Coriobacteriia</taxon>
        <taxon>Coriobacteriales</taxon>
        <taxon>Coriobacteriaceae</taxon>
        <taxon>Collinsella</taxon>
    </lineage>
</organism>
<dbReference type="SUPFAM" id="SSF53335">
    <property type="entry name" value="S-adenosyl-L-methionine-dependent methyltransferases"/>
    <property type="match status" value="1"/>
</dbReference>
<evidence type="ECO:0000259" key="4">
    <source>
        <dbReference type="Pfam" id="PF13588"/>
    </source>
</evidence>
<dbReference type="GO" id="GO:0008170">
    <property type="term" value="F:N-methyltransferase activity"/>
    <property type="evidence" value="ECO:0007669"/>
    <property type="project" value="InterPro"/>
</dbReference>
<dbReference type="Pfam" id="PF02384">
    <property type="entry name" value="N6_Mtase"/>
    <property type="match status" value="1"/>
</dbReference>
<dbReference type="Proteomes" id="UP000095454">
    <property type="component" value="Unassembled WGS sequence"/>
</dbReference>
<sequence>MRGLFSLDGTQIKYSFRRTKSYQIGDPEEKVRADTIAFLVLSKGYDSRKIDTEVEGSHNDFADIVLYEDDRCTKPWLVVENKKEGATPAEKAEGEVQAFANGIALGAKYSMKDYGDESCVWQLEGFGARERRRNKLGDRELLPRNYSQDMVYPFHAGTEMDIKPASAFDISIAIRRAHSIIWAGGKRDPLSAFDEWSKLMFAKVRDERYTRNGHPRSFQAGINEPDSAIATRVHKLFSDAKEQDQAIFPRDEKIELPDSKVAQVVRVIQEISFIDTDSDVIGTAFEDFFGSVFRGSLGQYFTMRQIARFTVGMLNPTSEDYVLDPTCGSGGFLLETLLQVWNDTDAGFAGQGNLARIKSDFAAQNVYGIEIHPTLARICKISLLLHHDGHTNIEADKSCLSPNLSKPKLQKDRQFDLIVGNPPFGTKVADGDEDQLDGASLDDYVLGRGKHSIQSEQIILEKSVSWLKPGGRLGMVLPDGVLNNSGSQSNCPALREWLFKSGRILSVISLPDFAFRRSGATNKTSILIFEKFSDLESARLNNRLEACEGDIAAALMDSGLDYNIFFGEASHIGYTPSGRPDPRNDLYVADENGYLSNDQTGSILGEWNVWEENGAVSDPRCVVERASSVWRSHSSHRVDPKYHVYVAHKGDYVPQGWSSAPMMNLVKRMRRNVDFGEEPMKEYKVLTLSQTGVARLREPGVGNNPPEWRGMYFYDSSSDWFEVRTSDIVYSGIDLWKGVVCFVTEEFDHALVTQEYPILRVKDPNVIDPEFLSILLRSRRFQKAFRAINTGHSNRRRTQSSDFGKVLVYYPPIEKQKEIALKVRNARENIAKAYIGVSDIENELDAILHADDEWDETTES</sequence>
<keyword evidence="5" id="KW-0489">Methyltransferase</keyword>
<evidence type="ECO:0000256" key="2">
    <source>
        <dbReference type="ARBA" id="ARBA00023125"/>
    </source>
</evidence>
<keyword evidence="2" id="KW-0238">DNA-binding</keyword>
<protein>
    <submittedName>
        <fullName evidence="5">Probable type I restriction enzyme BthVORF4518P M protein</fullName>
        <ecNumber evidence="5">2.1.1.72</ecNumber>
    </submittedName>
</protein>
<feature type="domain" description="Type I restriction enzyme R protein N-terminal" evidence="4">
    <location>
        <begin position="27"/>
        <end position="122"/>
    </location>
</feature>
<dbReference type="PANTHER" id="PTHR42998">
    <property type="entry name" value="TYPE I RESTRICTION ENZYME HINDVIIP M PROTEIN-RELATED"/>
    <property type="match status" value="1"/>
</dbReference>
<dbReference type="PRINTS" id="PR00507">
    <property type="entry name" value="N12N6MTFRASE"/>
</dbReference>
<evidence type="ECO:0000313" key="5">
    <source>
        <dbReference type="EMBL" id="CUP11847.1"/>
    </source>
</evidence>
<dbReference type="InterPro" id="IPR003356">
    <property type="entry name" value="DNA_methylase_A-5"/>
</dbReference>
<dbReference type="EC" id="2.1.1.72" evidence="5"/>
<dbReference type="InterPro" id="IPR029464">
    <property type="entry name" value="HSDR_N"/>
</dbReference>
<evidence type="ECO:0000259" key="3">
    <source>
        <dbReference type="Pfam" id="PF02384"/>
    </source>
</evidence>
<evidence type="ECO:0000256" key="1">
    <source>
        <dbReference type="ARBA" id="ARBA00022747"/>
    </source>
</evidence>
<keyword evidence="1" id="KW-0680">Restriction system</keyword>
<dbReference type="GO" id="GO:0009307">
    <property type="term" value="P:DNA restriction-modification system"/>
    <property type="evidence" value="ECO:0007669"/>
    <property type="project" value="UniProtKB-KW"/>
</dbReference>
<dbReference type="Pfam" id="PF13588">
    <property type="entry name" value="HSDR_N_2"/>
    <property type="match status" value="1"/>
</dbReference>
<dbReference type="EMBL" id="CZAQ01000016">
    <property type="protein sequence ID" value="CUP11847.1"/>
    <property type="molecule type" value="Genomic_DNA"/>
</dbReference>
<dbReference type="PROSITE" id="PS00092">
    <property type="entry name" value="N6_MTASE"/>
    <property type="match status" value="1"/>
</dbReference>
<dbReference type="PANTHER" id="PTHR42998:SF1">
    <property type="entry name" value="TYPE I RESTRICTION ENZYME HINDI METHYLASE SUBUNIT"/>
    <property type="match status" value="1"/>
</dbReference>
<dbReference type="GO" id="GO:0003677">
    <property type="term" value="F:DNA binding"/>
    <property type="evidence" value="ECO:0007669"/>
    <property type="project" value="UniProtKB-KW"/>
</dbReference>
<evidence type="ECO:0000313" key="6">
    <source>
        <dbReference type="Proteomes" id="UP000095454"/>
    </source>
</evidence>